<keyword evidence="2 4" id="KW-0479">Metal-binding</keyword>
<evidence type="ECO:0000256" key="5">
    <source>
        <dbReference type="SAM" id="SignalP"/>
    </source>
</evidence>
<evidence type="ECO:0000313" key="8">
    <source>
        <dbReference type="Proteomes" id="UP000606490"/>
    </source>
</evidence>
<dbReference type="SUPFAM" id="SSF46626">
    <property type="entry name" value="Cytochrome c"/>
    <property type="match status" value="1"/>
</dbReference>
<dbReference type="RefSeq" id="WP_202827111.1">
    <property type="nucleotide sequence ID" value="NZ_JAEUXJ010000008.1"/>
</dbReference>
<dbReference type="EMBL" id="JAEUXJ010000008">
    <property type="protein sequence ID" value="MBL6457369.1"/>
    <property type="molecule type" value="Genomic_DNA"/>
</dbReference>
<keyword evidence="8" id="KW-1185">Reference proteome</keyword>
<protein>
    <submittedName>
        <fullName evidence="7">Cytochrome c</fullName>
    </submittedName>
</protein>
<reference evidence="7 8" key="1">
    <citation type="submission" date="2021-01" db="EMBL/GenBank/DDBJ databases">
        <title>Belnapia mucosa sp. nov. and Belnapia arida sp. nov., isolated from the Tabernas Desert (Almeria, Spain).</title>
        <authorList>
            <person name="Molina-Menor E."/>
            <person name="Vidal-Verdu A."/>
            <person name="Calonge A."/>
            <person name="Satari L."/>
            <person name="Pereto Magraner J."/>
            <person name="Porcar Miralles M."/>
        </authorList>
    </citation>
    <scope>NUCLEOTIDE SEQUENCE [LARGE SCALE GENOMIC DNA]</scope>
    <source>
        <strain evidence="7 8">T6</strain>
    </source>
</reference>
<dbReference type="PROSITE" id="PS51007">
    <property type="entry name" value="CYTC"/>
    <property type="match status" value="1"/>
</dbReference>
<evidence type="ECO:0000259" key="6">
    <source>
        <dbReference type="PROSITE" id="PS51007"/>
    </source>
</evidence>
<keyword evidence="1 4" id="KW-0349">Heme</keyword>
<evidence type="ECO:0000256" key="3">
    <source>
        <dbReference type="ARBA" id="ARBA00023004"/>
    </source>
</evidence>
<evidence type="ECO:0000313" key="7">
    <source>
        <dbReference type="EMBL" id="MBL6457369.1"/>
    </source>
</evidence>
<organism evidence="7 8">
    <name type="scientific">Belnapia mucosa</name>
    <dbReference type="NCBI Taxonomy" id="2804532"/>
    <lineage>
        <taxon>Bacteria</taxon>
        <taxon>Pseudomonadati</taxon>
        <taxon>Pseudomonadota</taxon>
        <taxon>Alphaproteobacteria</taxon>
        <taxon>Acetobacterales</taxon>
        <taxon>Roseomonadaceae</taxon>
        <taxon>Belnapia</taxon>
    </lineage>
</organism>
<evidence type="ECO:0000256" key="4">
    <source>
        <dbReference type="PROSITE-ProRule" id="PRU00433"/>
    </source>
</evidence>
<proteinExistence type="predicted"/>
<feature type="chain" id="PRO_5045327356" evidence="5">
    <location>
        <begin position="22"/>
        <end position="114"/>
    </location>
</feature>
<dbReference type="Proteomes" id="UP000606490">
    <property type="component" value="Unassembled WGS sequence"/>
</dbReference>
<feature type="domain" description="Cytochrome c" evidence="6">
    <location>
        <begin position="26"/>
        <end position="106"/>
    </location>
</feature>
<dbReference type="Pfam" id="PF13442">
    <property type="entry name" value="Cytochrome_CBB3"/>
    <property type="match status" value="1"/>
</dbReference>
<sequence>MLRTLFLSLGLMLAALQPGWAQDDPDKLEEGRRLAAIWCNNCHLTGAGTQGRAADAAPSFRSIARMPSTTALSLHAFLQTPHNLMPDYHLSREEQDSLVAYILSLKGSQEPVRR</sequence>
<evidence type="ECO:0000256" key="1">
    <source>
        <dbReference type="ARBA" id="ARBA00022617"/>
    </source>
</evidence>
<evidence type="ECO:0000256" key="2">
    <source>
        <dbReference type="ARBA" id="ARBA00022723"/>
    </source>
</evidence>
<comment type="caution">
    <text evidence="7">The sequence shown here is derived from an EMBL/GenBank/DDBJ whole genome shotgun (WGS) entry which is preliminary data.</text>
</comment>
<keyword evidence="5" id="KW-0732">Signal</keyword>
<dbReference type="InterPro" id="IPR036909">
    <property type="entry name" value="Cyt_c-like_dom_sf"/>
</dbReference>
<keyword evidence="3 4" id="KW-0408">Iron</keyword>
<name>A0ABS1V9F1_9PROT</name>
<feature type="signal peptide" evidence="5">
    <location>
        <begin position="1"/>
        <end position="21"/>
    </location>
</feature>
<gene>
    <name evidence="7" type="ORF">JMJ55_18705</name>
</gene>
<accession>A0ABS1V9F1</accession>
<dbReference type="Gene3D" id="1.10.760.10">
    <property type="entry name" value="Cytochrome c-like domain"/>
    <property type="match status" value="1"/>
</dbReference>
<dbReference type="InterPro" id="IPR009056">
    <property type="entry name" value="Cyt_c-like_dom"/>
</dbReference>